<sequence>MDTSRTNREKTSTLLFEKQRIKHKTWRSRLSYLLRSSSAQKSTSKRRSHRPTAEEVKQWALSFERLLSHKYGQAAFQIFLKSEFCEENLEFWLACEEFRKITSPEKIASRAKRIYEEFVKSESPKEVNLDYHTKDTVTQNLRRPTPTCFAGAQKKIYNLMENSSYLRFIQSELYKELCALAAGKGVHLKA</sequence>
<dbReference type="InterPro" id="IPR044926">
    <property type="entry name" value="RGS_subdomain_2"/>
</dbReference>
<evidence type="ECO:0000259" key="1">
    <source>
        <dbReference type="PROSITE" id="PS50132"/>
    </source>
</evidence>
<accession>A0AAD7WAZ4</accession>
<dbReference type="InterPro" id="IPR016137">
    <property type="entry name" value="RGS"/>
</dbReference>
<evidence type="ECO:0000313" key="3">
    <source>
        <dbReference type="Proteomes" id="UP001221898"/>
    </source>
</evidence>
<name>A0AAD7WAZ4_9TELE</name>
<dbReference type="InterPro" id="IPR036305">
    <property type="entry name" value="RGS_sf"/>
</dbReference>
<gene>
    <name evidence="2" type="ORF">AAFF_G00103820</name>
</gene>
<feature type="domain" description="RGS" evidence="1">
    <location>
        <begin position="62"/>
        <end position="178"/>
    </location>
</feature>
<evidence type="ECO:0000313" key="2">
    <source>
        <dbReference type="EMBL" id="KAJ8390447.1"/>
    </source>
</evidence>
<organism evidence="2 3">
    <name type="scientific">Aldrovandia affinis</name>
    <dbReference type="NCBI Taxonomy" id="143900"/>
    <lineage>
        <taxon>Eukaryota</taxon>
        <taxon>Metazoa</taxon>
        <taxon>Chordata</taxon>
        <taxon>Craniata</taxon>
        <taxon>Vertebrata</taxon>
        <taxon>Euteleostomi</taxon>
        <taxon>Actinopterygii</taxon>
        <taxon>Neopterygii</taxon>
        <taxon>Teleostei</taxon>
        <taxon>Notacanthiformes</taxon>
        <taxon>Halosauridae</taxon>
        <taxon>Aldrovandia</taxon>
    </lineage>
</organism>
<protein>
    <recommendedName>
        <fullName evidence="1">RGS domain-containing protein</fullName>
    </recommendedName>
</protein>
<dbReference type="SMART" id="SM00315">
    <property type="entry name" value="RGS"/>
    <property type="match status" value="1"/>
</dbReference>
<dbReference type="EMBL" id="JAINUG010000169">
    <property type="protein sequence ID" value="KAJ8390447.1"/>
    <property type="molecule type" value="Genomic_DNA"/>
</dbReference>
<keyword evidence="3" id="KW-1185">Reference proteome</keyword>
<dbReference type="PANTHER" id="PTHR10845:SF43">
    <property type="entry name" value="REGULATOR OF G-PROTEIN SIGNALING 2"/>
    <property type="match status" value="1"/>
</dbReference>
<dbReference type="FunFam" id="1.10.167.10:FF:000001">
    <property type="entry name" value="Putative regulator of g-protein signaling 12"/>
    <property type="match status" value="1"/>
</dbReference>
<proteinExistence type="predicted"/>
<comment type="caution">
    <text evidence="2">The sequence shown here is derived from an EMBL/GenBank/DDBJ whole genome shotgun (WGS) entry which is preliminary data.</text>
</comment>
<dbReference type="Proteomes" id="UP001221898">
    <property type="component" value="Unassembled WGS sequence"/>
</dbReference>
<reference evidence="2" key="1">
    <citation type="journal article" date="2023" name="Science">
        <title>Genome structures resolve the early diversification of teleost fishes.</title>
        <authorList>
            <person name="Parey E."/>
            <person name="Louis A."/>
            <person name="Montfort J."/>
            <person name="Bouchez O."/>
            <person name="Roques C."/>
            <person name="Iampietro C."/>
            <person name="Lluch J."/>
            <person name="Castinel A."/>
            <person name="Donnadieu C."/>
            <person name="Desvignes T."/>
            <person name="Floi Bucao C."/>
            <person name="Jouanno E."/>
            <person name="Wen M."/>
            <person name="Mejri S."/>
            <person name="Dirks R."/>
            <person name="Jansen H."/>
            <person name="Henkel C."/>
            <person name="Chen W.J."/>
            <person name="Zahm M."/>
            <person name="Cabau C."/>
            <person name="Klopp C."/>
            <person name="Thompson A.W."/>
            <person name="Robinson-Rechavi M."/>
            <person name="Braasch I."/>
            <person name="Lecointre G."/>
            <person name="Bobe J."/>
            <person name="Postlethwait J.H."/>
            <person name="Berthelot C."/>
            <person name="Roest Crollius H."/>
            <person name="Guiguen Y."/>
        </authorList>
    </citation>
    <scope>NUCLEOTIDE SEQUENCE</scope>
    <source>
        <strain evidence="2">NC1722</strain>
    </source>
</reference>
<dbReference type="Gene3D" id="1.10.167.10">
    <property type="entry name" value="Regulator of G-protein Signalling 4, domain 2"/>
    <property type="match status" value="1"/>
</dbReference>
<dbReference type="PROSITE" id="PS50132">
    <property type="entry name" value="RGS"/>
    <property type="match status" value="1"/>
</dbReference>
<dbReference type="Pfam" id="PF00615">
    <property type="entry name" value="RGS"/>
    <property type="match status" value="1"/>
</dbReference>
<dbReference type="SUPFAM" id="SSF48097">
    <property type="entry name" value="Regulator of G-protein signaling, RGS"/>
    <property type="match status" value="1"/>
</dbReference>
<dbReference type="AlphaFoldDB" id="A0AAD7WAZ4"/>
<dbReference type="PRINTS" id="PR01301">
    <property type="entry name" value="RGSPROTEIN"/>
</dbReference>
<dbReference type="PANTHER" id="PTHR10845">
    <property type="entry name" value="REGULATOR OF G PROTEIN SIGNALING"/>
    <property type="match status" value="1"/>
</dbReference>